<protein>
    <submittedName>
        <fullName evidence="2">Uncharacterized protein</fullName>
    </submittedName>
</protein>
<feature type="compositionally biased region" description="Low complexity" evidence="1">
    <location>
        <begin position="16"/>
        <end position="30"/>
    </location>
</feature>
<feature type="region of interest" description="Disordered" evidence="1">
    <location>
        <begin position="6"/>
        <end position="74"/>
    </location>
</feature>
<dbReference type="AlphaFoldDB" id="A0A8A1LFI5"/>
<feature type="compositionally biased region" description="Low complexity" evidence="1">
    <location>
        <begin position="39"/>
        <end position="54"/>
    </location>
</feature>
<name>A0A8A1LFI5_AJEC8</name>
<accession>A0A8A1LFI5</accession>
<evidence type="ECO:0000256" key="1">
    <source>
        <dbReference type="SAM" id="MobiDB-lite"/>
    </source>
</evidence>
<evidence type="ECO:0000313" key="3">
    <source>
        <dbReference type="Proteomes" id="UP000663419"/>
    </source>
</evidence>
<reference evidence="2" key="1">
    <citation type="submission" date="2021-01" db="EMBL/GenBank/DDBJ databases">
        <title>Chromosome-level genome assembly of a human fungal pathogen reveals clustering of transcriptionally co-regulated genes.</title>
        <authorList>
            <person name="Voorhies M."/>
            <person name="Cohen S."/>
            <person name="Shea T.P."/>
            <person name="Petrus S."/>
            <person name="Munoz J.F."/>
            <person name="Poplawski S."/>
            <person name="Goldman W.E."/>
            <person name="Michael T."/>
            <person name="Cuomo C.A."/>
            <person name="Sil A."/>
            <person name="Beyhan S."/>
        </authorList>
    </citation>
    <scope>NUCLEOTIDE SEQUENCE</scope>
    <source>
        <strain evidence="2">H88</strain>
    </source>
</reference>
<dbReference type="Proteomes" id="UP000663419">
    <property type="component" value="Chromosome 3"/>
</dbReference>
<sequence>MAFFLAPIQSGHHQQHQQQQQQQQQQHPQPAVFQFIPMQNPAHPQHAALQAAHPFPGHVIENHNPAPVPPAAPAIAPAPAPTPVNNAPNQAVMVAVVPPFHSPSAVPDYDYYTSHSNYYYSYYC</sequence>
<evidence type="ECO:0000313" key="2">
    <source>
        <dbReference type="EMBL" id="QSS53158.1"/>
    </source>
</evidence>
<proteinExistence type="predicted"/>
<organism evidence="2 3">
    <name type="scientific">Ajellomyces capsulatus (strain H88)</name>
    <name type="common">Darling's disease fungus</name>
    <name type="synonym">Histoplasma capsulatum</name>
    <dbReference type="NCBI Taxonomy" id="544711"/>
    <lineage>
        <taxon>Eukaryota</taxon>
        <taxon>Fungi</taxon>
        <taxon>Dikarya</taxon>
        <taxon>Ascomycota</taxon>
        <taxon>Pezizomycotina</taxon>
        <taxon>Eurotiomycetes</taxon>
        <taxon>Eurotiomycetidae</taxon>
        <taxon>Onygenales</taxon>
        <taxon>Ajellomycetaceae</taxon>
        <taxon>Histoplasma</taxon>
    </lineage>
</organism>
<dbReference type="EMBL" id="CP069104">
    <property type="protein sequence ID" value="QSS53158.1"/>
    <property type="molecule type" value="Genomic_DNA"/>
</dbReference>
<dbReference type="VEuPathDB" id="FungiDB:I7I53_00332"/>
<gene>
    <name evidence="2" type="ORF">I7I53_00332</name>
</gene>